<keyword evidence="3" id="KW-0677">Repeat</keyword>
<evidence type="ECO:0000256" key="7">
    <source>
        <dbReference type="ARBA" id="ARBA00023163"/>
    </source>
</evidence>
<feature type="domain" description="C2H2-type" evidence="10">
    <location>
        <begin position="6"/>
        <end position="33"/>
    </location>
</feature>
<dbReference type="PANTHER" id="PTHR26374:SF466">
    <property type="entry name" value="OS09G0122000 PROTEIN"/>
    <property type="match status" value="1"/>
</dbReference>
<accession>A0A830BW46</accession>
<dbReference type="SUPFAM" id="SSF57667">
    <property type="entry name" value="beta-beta-alpha zinc fingers"/>
    <property type="match status" value="1"/>
</dbReference>
<keyword evidence="5" id="KW-0862">Zinc</keyword>
<dbReference type="InterPro" id="IPR013087">
    <property type="entry name" value="Znf_C2H2_type"/>
</dbReference>
<dbReference type="PANTHER" id="PTHR26374">
    <property type="entry name" value="ZINC FINGER PROTEIN ZAT5"/>
    <property type="match status" value="1"/>
</dbReference>
<dbReference type="GO" id="GO:0005634">
    <property type="term" value="C:nucleus"/>
    <property type="evidence" value="ECO:0007669"/>
    <property type="project" value="UniProtKB-SubCell"/>
</dbReference>
<dbReference type="Proteomes" id="UP000653305">
    <property type="component" value="Unassembled WGS sequence"/>
</dbReference>
<dbReference type="PROSITE" id="PS50157">
    <property type="entry name" value="ZINC_FINGER_C2H2_2"/>
    <property type="match status" value="1"/>
</dbReference>
<dbReference type="AlphaFoldDB" id="A0A830BW46"/>
<evidence type="ECO:0000256" key="8">
    <source>
        <dbReference type="ARBA" id="ARBA00023242"/>
    </source>
</evidence>
<organism evidence="11 12">
    <name type="scientific">Phtheirospermum japonicum</name>
    <dbReference type="NCBI Taxonomy" id="374723"/>
    <lineage>
        <taxon>Eukaryota</taxon>
        <taxon>Viridiplantae</taxon>
        <taxon>Streptophyta</taxon>
        <taxon>Embryophyta</taxon>
        <taxon>Tracheophyta</taxon>
        <taxon>Spermatophyta</taxon>
        <taxon>Magnoliopsida</taxon>
        <taxon>eudicotyledons</taxon>
        <taxon>Gunneridae</taxon>
        <taxon>Pentapetalae</taxon>
        <taxon>asterids</taxon>
        <taxon>lamiids</taxon>
        <taxon>Lamiales</taxon>
        <taxon>Orobanchaceae</taxon>
        <taxon>Orobanchaceae incertae sedis</taxon>
        <taxon>Phtheirospermum</taxon>
    </lineage>
</organism>
<evidence type="ECO:0000256" key="9">
    <source>
        <dbReference type="PROSITE-ProRule" id="PRU00042"/>
    </source>
</evidence>
<keyword evidence="4 9" id="KW-0863">Zinc-finger</keyword>
<keyword evidence="8" id="KW-0539">Nucleus</keyword>
<evidence type="ECO:0000256" key="4">
    <source>
        <dbReference type="ARBA" id="ARBA00022771"/>
    </source>
</evidence>
<evidence type="ECO:0000256" key="5">
    <source>
        <dbReference type="ARBA" id="ARBA00022833"/>
    </source>
</evidence>
<dbReference type="SMART" id="SM00355">
    <property type="entry name" value="ZnF_C2H2"/>
    <property type="match status" value="2"/>
</dbReference>
<keyword evidence="12" id="KW-1185">Reference proteome</keyword>
<keyword evidence="7" id="KW-0804">Transcription</keyword>
<comment type="subcellular location">
    <subcellularLocation>
        <location evidence="1">Nucleus</location>
    </subcellularLocation>
</comment>
<dbReference type="InterPro" id="IPR036236">
    <property type="entry name" value="Znf_C2H2_sf"/>
</dbReference>
<comment type="caution">
    <text evidence="11">The sequence shown here is derived from an EMBL/GenBank/DDBJ whole genome shotgun (WGS) entry which is preliminary data.</text>
</comment>
<dbReference type="Pfam" id="PF13912">
    <property type="entry name" value="zf-C2H2_6"/>
    <property type="match status" value="2"/>
</dbReference>
<feature type="non-terminal residue" evidence="11">
    <location>
        <position position="1"/>
    </location>
</feature>
<evidence type="ECO:0000259" key="10">
    <source>
        <dbReference type="PROSITE" id="PS50157"/>
    </source>
</evidence>
<keyword evidence="2" id="KW-0479">Metal-binding</keyword>
<evidence type="ECO:0000256" key="2">
    <source>
        <dbReference type="ARBA" id="ARBA00022723"/>
    </source>
</evidence>
<reference evidence="11" key="1">
    <citation type="submission" date="2020-07" db="EMBL/GenBank/DDBJ databases">
        <title>Ethylene signaling mediates host invasion by parasitic plants.</title>
        <authorList>
            <person name="Yoshida S."/>
        </authorList>
    </citation>
    <scope>NUCLEOTIDE SEQUENCE</scope>
    <source>
        <strain evidence="11">Okayama</strain>
    </source>
</reference>
<proteinExistence type="predicted"/>
<gene>
    <name evidence="11" type="ORF">PHJA_001061500</name>
</gene>
<evidence type="ECO:0000256" key="6">
    <source>
        <dbReference type="ARBA" id="ARBA00023015"/>
    </source>
</evidence>
<evidence type="ECO:0000256" key="3">
    <source>
        <dbReference type="ARBA" id="ARBA00022737"/>
    </source>
</evidence>
<dbReference type="EMBL" id="BMAC01000181">
    <property type="protein sequence ID" value="GFP89178.1"/>
    <property type="molecule type" value="Genomic_DNA"/>
</dbReference>
<dbReference type="Gene3D" id="3.30.160.60">
    <property type="entry name" value="Classic Zinc Finger"/>
    <property type="match status" value="1"/>
</dbReference>
<keyword evidence="6" id="KW-0805">Transcription regulation</keyword>
<dbReference type="GO" id="GO:0008270">
    <property type="term" value="F:zinc ion binding"/>
    <property type="evidence" value="ECO:0007669"/>
    <property type="project" value="UniProtKB-KW"/>
</dbReference>
<name>A0A830BW46_9LAMI</name>
<protein>
    <submittedName>
        <fullName evidence="11">Zinc finger protein zat5</fullName>
    </submittedName>
</protein>
<evidence type="ECO:0000256" key="1">
    <source>
        <dbReference type="ARBA" id="ARBA00004123"/>
    </source>
</evidence>
<dbReference type="PROSITE" id="PS00028">
    <property type="entry name" value="ZINC_FINGER_C2H2_1"/>
    <property type="match status" value="2"/>
</dbReference>
<evidence type="ECO:0000313" key="11">
    <source>
        <dbReference type="EMBL" id="GFP89178.1"/>
    </source>
</evidence>
<evidence type="ECO:0000313" key="12">
    <source>
        <dbReference type="Proteomes" id="UP000653305"/>
    </source>
</evidence>
<dbReference type="OrthoDB" id="9411774at2759"/>
<sequence length="100" mass="11520">SPIYIYECKTCSRTFPSLQALGDHRASHKKPKTTIVANKILYNIENKSKFHECSICRSEIASGQAFGGHMRRHRSKNRNNIDQWLKYIDSWMGTGIEESC</sequence>